<keyword evidence="2" id="KW-1185">Reference proteome</keyword>
<dbReference type="RefSeq" id="WP_219531034.1">
    <property type="nucleotide sequence ID" value="NZ_JAHKRM010000010.1"/>
</dbReference>
<evidence type="ECO:0000313" key="1">
    <source>
        <dbReference type="EMBL" id="MFD1537945.1"/>
    </source>
</evidence>
<dbReference type="Proteomes" id="UP001597097">
    <property type="component" value="Unassembled WGS sequence"/>
</dbReference>
<protein>
    <submittedName>
        <fullName evidence="1">Uncharacterized protein</fullName>
    </submittedName>
</protein>
<dbReference type="EMBL" id="JBHUCM010000012">
    <property type="protein sequence ID" value="MFD1537945.1"/>
    <property type="molecule type" value="Genomic_DNA"/>
</dbReference>
<name>A0ABW4G657_9ACTN</name>
<sequence length="90" mass="9648">MTDKRVISLPGEDAAWLDAKVTAGGLPSFLAGVAELIPTARRWEAWLAAEADAFGEPLPDDPEREAYWTARLHRSTADDGAGLSPGWPST</sequence>
<reference evidence="2" key="1">
    <citation type="journal article" date="2019" name="Int. J. Syst. Evol. Microbiol.">
        <title>The Global Catalogue of Microorganisms (GCM) 10K type strain sequencing project: providing services to taxonomists for standard genome sequencing and annotation.</title>
        <authorList>
            <consortium name="The Broad Institute Genomics Platform"/>
            <consortium name="The Broad Institute Genome Sequencing Center for Infectious Disease"/>
            <person name="Wu L."/>
            <person name="Ma J."/>
        </authorList>
    </citation>
    <scope>NUCLEOTIDE SEQUENCE [LARGE SCALE GENOMIC DNA]</scope>
    <source>
        <strain evidence="2">CGMCC 1.15399</strain>
    </source>
</reference>
<gene>
    <name evidence="1" type="ORF">ACFSJ0_12905</name>
</gene>
<comment type="caution">
    <text evidence="1">The sequence shown here is derived from an EMBL/GenBank/DDBJ whole genome shotgun (WGS) entry which is preliminary data.</text>
</comment>
<evidence type="ECO:0000313" key="2">
    <source>
        <dbReference type="Proteomes" id="UP001597097"/>
    </source>
</evidence>
<accession>A0ABW4G657</accession>
<organism evidence="1 2">
    <name type="scientific">Nonomuraea guangzhouensis</name>
    <dbReference type="NCBI Taxonomy" id="1291555"/>
    <lineage>
        <taxon>Bacteria</taxon>
        <taxon>Bacillati</taxon>
        <taxon>Actinomycetota</taxon>
        <taxon>Actinomycetes</taxon>
        <taxon>Streptosporangiales</taxon>
        <taxon>Streptosporangiaceae</taxon>
        <taxon>Nonomuraea</taxon>
    </lineage>
</organism>
<proteinExistence type="predicted"/>